<comment type="caution">
    <text evidence="2">The sequence shown here is derived from an EMBL/GenBank/DDBJ whole genome shotgun (WGS) entry which is preliminary data.</text>
</comment>
<sequence length="289" mass="32552">MKLIHPNQVSGQLFDIIQEAEKELVIVSPYVNFSYWQRPVTAIKQALARGVKVDFYIRHDPGRDTGQAYVEKLGITPILVENLHAKIYYNETTGIVTSMNLLHSSNSNSIEIGSQIETPAELADLRRIVQQFLAPNKAPEPAAPAHVAPPAPPGTPFDELLEKHLCARVDEDAYVEWENPAELSILALRNSFSLYIALPGNQVHLEGIIKGNEANRYDRKSTQHFTSRDVRHELLRPDDDSSYYRIGGTYLHCPASPDLDQLPPKEAQRLVDTVATFIRAVRAFKDDYR</sequence>
<dbReference type="SUPFAM" id="SSF56024">
    <property type="entry name" value="Phospholipase D/nuclease"/>
    <property type="match status" value="1"/>
</dbReference>
<keyword evidence="3" id="KW-1185">Reference proteome</keyword>
<feature type="domain" description="Phospholipase D-like" evidence="1">
    <location>
        <begin position="14"/>
        <end position="130"/>
    </location>
</feature>
<gene>
    <name evidence="2" type="ORF">HHL22_11905</name>
</gene>
<evidence type="ECO:0000259" key="1">
    <source>
        <dbReference type="Pfam" id="PF13091"/>
    </source>
</evidence>
<evidence type="ECO:0000313" key="3">
    <source>
        <dbReference type="Proteomes" id="UP000559626"/>
    </source>
</evidence>
<organism evidence="2 3">
    <name type="scientific">Hymenobacter polaris</name>
    <dbReference type="NCBI Taxonomy" id="2682546"/>
    <lineage>
        <taxon>Bacteria</taxon>
        <taxon>Pseudomonadati</taxon>
        <taxon>Bacteroidota</taxon>
        <taxon>Cytophagia</taxon>
        <taxon>Cytophagales</taxon>
        <taxon>Hymenobacteraceae</taxon>
        <taxon>Hymenobacter</taxon>
    </lineage>
</organism>
<dbReference type="InterPro" id="IPR025202">
    <property type="entry name" value="PLD-like_dom"/>
</dbReference>
<proteinExistence type="predicted"/>
<name>A0A7Y0FMY7_9BACT</name>
<dbReference type="RefSeq" id="WP_169531535.1">
    <property type="nucleotide sequence ID" value="NZ_JABBGH010000002.1"/>
</dbReference>
<reference evidence="2 3" key="1">
    <citation type="submission" date="2020-04" db="EMBL/GenBank/DDBJ databases">
        <title>Hymenobacter polaris sp. nov., isolated from Arctic soil.</title>
        <authorList>
            <person name="Dahal R.H."/>
        </authorList>
    </citation>
    <scope>NUCLEOTIDE SEQUENCE [LARGE SCALE GENOMIC DNA]</scope>
    <source>
        <strain evidence="2 3">RP-2-7</strain>
    </source>
</reference>
<dbReference type="Gene3D" id="3.30.870.10">
    <property type="entry name" value="Endonuclease Chain A"/>
    <property type="match status" value="1"/>
</dbReference>
<protein>
    <recommendedName>
        <fullName evidence="1">Phospholipase D-like domain-containing protein</fullName>
    </recommendedName>
</protein>
<evidence type="ECO:0000313" key="2">
    <source>
        <dbReference type="EMBL" id="NML65910.1"/>
    </source>
</evidence>
<dbReference type="Proteomes" id="UP000559626">
    <property type="component" value="Unassembled WGS sequence"/>
</dbReference>
<dbReference type="Pfam" id="PF13091">
    <property type="entry name" value="PLDc_2"/>
    <property type="match status" value="1"/>
</dbReference>
<dbReference type="EMBL" id="JABBGH010000002">
    <property type="protein sequence ID" value="NML65910.1"/>
    <property type="molecule type" value="Genomic_DNA"/>
</dbReference>
<accession>A0A7Y0FMY7</accession>
<dbReference type="AlphaFoldDB" id="A0A7Y0FMY7"/>